<dbReference type="Proteomes" id="UP001066276">
    <property type="component" value="Chromosome 1_1"/>
</dbReference>
<keyword evidence="2" id="KW-1185">Reference proteome</keyword>
<protein>
    <submittedName>
        <fullName evidence="1">Uncharacterized protein</fullName>
    </submittedName>
</protein>
<gene>
    <name evidence="1" type="ORF">NDU88_006681</name>
</gene>
<dbReference type="EMBL" id="JANPWB010000001">
    <property type="protein sequence ID" value="KAJ1219110.1"/>
    <property type="molecule type" value="Genomic_DNA"/>
</dbReference>
<organism evidence="1 2">
    <name type="scientific">Pleurodeles waltl</name>
    <name type="common">Iberian ribbed newt</name>
    <dbReference type="NCBI Taxonomy" id="8319"/>
    <lineage>
        <taxon>Eukaryota</taxon>
        <taxon>Metazoa</taxon>
        <taxon>Chordata</taxon>
        <taxon>Craniata</taxon>
        <taxon>Vertebrata</taxon>
        <taxon>Euteleostomi</taxon>
        <taxon>Amphibia</taxon>
        <taxon>Batrachia</taxon>
        <taxon>Caudata</taxon>
        <taxon>Salamandroidea</taxon>
        <taxon>Salamandridae</taxon>
        <taxon>Pleurodelinae</taxon>
        <taxon>Pleurodeles</taxon>
    </lineage>
</organism>
<accession>A0AAV7WYY3</accession>
<name>A0AAV7WYY3_PLEWA</name>
<evidence type="ECO:0000313" key="1">
    <source>
        <dbReference type="EMBL" id="KAJ1219110.1"/>
    </source>
</evidence>
<reference evidence="1" key="1">
    <citation type="journal article" date="2022" name="bioRxiv">
        <title>Sequencing and chromosome-scale assembly of the giantPleurodeles waltlgenome.</title>
        <authorList>
            <person name="Brown T."/>
            <person name="Elewa A."/>
            <person name="Iarovenko S."/>
            <person name="Subramanian E."/>
            <person name="Araus A.J."/>
            <person name="Petzold A."/>
            <person name="Susuki M."/>
            <person name="Suzuki K.-i.T."/>
            <person name="Hayashi T."/>
            <person name="Toyoda A."/>
            <person name="Oliveira C."/>
            <person name="Osipova E."/>
            <person name="Leigh N.D."/>
            <person name="Simon A."/>
            <person name="Yun M.H."/>
        </authorList>
    </citation>
    <scope>NUCLEOTIDE SEQUENCE</scope>
    <source>
        <strain evidence="1">20211129_DDA</strain>
        <tissue evidence="1">Liver</tissue>
    </source>
</reference>
<dbReference type="AlphaFoldDB" id="A0AAV7WYY3"/>
<comment type="caution">
    <text evidence="1">The sequence shown here is derived from an EMBL/GenBank/DDBJ whole genome shotgun (WGS) entry which is preliminary data.</text>
</comment>
<evidence type="ECO:0000313" key="2">
    <source>
        <dbReference type="Proteomes" id="UP001066276"/>
    </source>
</evidence>
<proteinExistence type="predicted"/>
<sequence>MHRQLGHIGRWQNPPVYRPLVDLLTMEERHVIVTYRFDRATIRELCTQLESDLMSPIRLEYPLTCRCCQCSIS</sequence>